<dbReference type="SUPFAM" id="SSF53474">
    <property type="entry name" value="alpha/beta-Hydrolases"/>
    <property type="match status" value="1"/>
</dbReference>
<keyword evidence="4" id="KW-1185">Reference proteome</keyword>
<dbReference type="OrthoDB" id="94039at2759"/>
<evidence type="ECO:0000313" key="3">
    <source>
        <dbReference type="EMBL" id="GAP82435.2"/>
    </source>
</evidence>
<dbReference type="OMA" id="LHMINTF"/>
<feature type="domain" description="AB hydrolase-1" evidence="2">
    <location>
        <begin position="80"/>
        <end position="179"/>
    </location>
</feature>
<feature type="region of interest" description="Disordered" evidence="1">
    <location>
        <begin position="234"/>
        <end position="264"/>
    </location>
</feature>
<accession>A0A1W2TAN0</accession>
<evidence type="ECO:0000256" key="1">
    <source>
        <dbReference type="SAM" id="MobiDB-lite"/>
    </source>
</evidence>
<name>A0A1W2TAN0_ROSNE</name>
<evidence type="ECO:0000259" key="2">
    <source>
        <dbReference type="Pfam" id="PF00561"/>
    </source>
</evidence>
<dbReference type="Pfam" id="PF00561">
    <property type="entry name" value="Abhydrolase_1"/>
    <property type="match status" value="1"/>
</dbReference>
<proteinExistence type="predicted"/>
<reference evidence="3" key="1">
    <citation type="submission" date="2016-03" db="EMBL/GenBank/DDBJ databases">
        <title>Draft genome sequence of Rosellinia necatrix.</title>
        <authorList>
            <person name="Kanematsu S."/>
        </authorList>
    </citation>
    <scope>NUCLEOTIDE SEQUENCE [LARGE SCALE GENOMIC DNA]</scope>
    <source>
        <strain evidence="3">W97</strain>
    </source>
</reference>
<feature type="region of interest" description="Disordered" evidence="1">
    <location>
        <begin position="455"/>
        <end position="477"/>
    </location>
</feature>
<dbReference type="Gene3D" id="3.40.50.1820">
    <property type="entry name" value="alpha/beta hydrolase"/>
    <property type="match status" value="1"/>
</dbReference>
<dbReference type="AlphaFoldDB" id="A0A1W2TAN0"/>
<gene>
    <name evidence="3" type="ORF">SAMD00023353_3001240</name>
</gene>
<dbReference type="InterPro" id="IPR000073">
    <property type="entry name" value="AB_hydrolase_1"/>
</dbReference>
<sequence length="477" mass="52173">MSSFPFHVKEHVVPGQHIREWARGTARRQEDVVRLHVKQYIPKDNPAPGRPGDVTVVGAHANGFPKELYEALWAELHARAPACGFRLRAVWIADVSNQGYSGQLNEAVLGDDPAWHDLSRDLLHLVNVFRADMPRPLVALGHSFGANVLAHLALLHPRLFATLVLLDPTIVVFDPARAVGPGTSPARASTFRRDLWPSRRDAVDAFRRSPFYRSWDPRVLNAWNRHAIRDLPTPLFPELPPAPGSVPAGSEEEQQQQQQQHAGPAVTLRTTKHQEVFTFFRPLYPHITTTPSGSASSPPIYTVSRSGAPDYDPSQVSSGNVDGDGNEDGDGNGGNEPPFAFYRSEGGLVLGALPAVRPSVLFVHGETSDISPPDLRALRVATCGAGPGGSGGAAAGRVAEVLMRARGHLFPMEVPAETAAHAARWIGAEVARWRREQAEYDAWARLPMRQKTTLSQEFIDKVGRPKARPKKVTDPKL</sequence>
<organism evidence="3">
    <name type="scientific">Rosellinia necatrix</name>
    <name type="common">White root-rot fungus</name>
    <dbReference type="NCBI Taxonomy" id="77044"/>
    <lineage>
        <taxon>Eukaryota</taxon>
        <taxon>Fungi</taxon>
        <taxon>Dikarya</taxon>
        <taxon>Ascomycota</taxon>
        <taxon>Pezizomycotina</taxon>
        <taxon>Sordariomycetes</taxon>
        <taxon>Xylariomycetidae</taxon>
        <taxon>Xylariales</taxon>
        <taxon>Xylariaceae</taxon>
        <taxon>Rosellinia</taxon>
    </lineage>
</organism>
<dbReference type="InterPro" id="IPR029058">
    <property type="entry name" value="AB_hydrolase_fold"/>
</dbReference>
<feature type="compositionally biased region" description="Pro residues" evidence="1">
    <location>
        <begin position="234"/>
        <end position="244"/>
    </location>
</feature>
<protein>
    <submittedName>
        <fullName evidence="3">Putative toxin biosynthesis protein</fullName>
    </submittedName>
</protein>
<dbReference type="STRING" id="77044.A0A1W2TAN0"/>
<feature type="region of interest" description="Disordered" evidence="1">
    <location>
        <begin position="288"/>
        <end position="339"/>
    </location>
</feature>
<dbReference type="EMBL" id="DF977475">
    <property type="protein sequence ID" value="GAP82435.2"/>
    <property type="molecule type" value="Genomic_DNA"/>
</dbReference>
<evidence type="ECO:0000313" key="4">
    <source>
        <dbReference type="Proteomes" id="UP000054516"/>
    </source>
</evidence>
<feature type="compositionally biased region" description="Low complexity" evidence="1">
    <location>
        <begin position="288"/>
        <end position="299"/>
    </location>
</feature>
<dbReference type="Proteomes" id="UP000054516">
    <property type="component" value="Unassembled WGS sequence"/>
</dbReference>